<keyword evidence="13" id="KW-0520">NAD</keyword>
<evidence type="ECO:0000256" key="9">
    <source>
        <dbReference type="ARBA" id="ARBA00022792"/>
    </source>
</evidence>
<evidence type="ECO:0000256" key="2">
    <source>
        <dbReference type="ARBA" id="ARBA00004448"/>
    </source>
</evidence>
<evidence type="ECO:0000256" key="8">
    <source>
        <dbReference type="ARBA" id="ARBA00022692"/>
    </source>
</evidence>
<name>A0A7T1HEZ9_9NEOP</name>
<feature type="transmembrane region" description="Helical" evidence="19">
    <location>
        <begin position="222"/>
        <end position="241"/>
    </location>
</feature>
<keyword evidence="11" id="KW-0249">Electron transport</keyword>
<evidence type="ECO:0000256" key="12">
    <source>
        <dbReference type="ARBA" id="ARBA00022989"/>
    </source>
</evidence>
<evidence type="ECO:0000313" key="21">
    <source>
        <dbReference type="EMBL" id="QPN54245.1"/>
    </source>
</evidence>
<dbReference type="Pfam" id="PF00361">
    <property type="entry name" value="Proton_antipo_M"/>
    <property type="match status" value="1"/>
</dbReference>
<feature type="domain" description="NADH:quinone oxidoreductase/Mrp antiporter transmembrane" evidence="20">
    <location>
        <begin position="76"/>
        <end position="264"/>
    </location>
</feature>
<evidence type="ECO:0000256" key="4">
    <source>
        <dbReference type="ARBA" id="ARBA00012944"/>
    </source>
</evidence>
<evidence type="ECO:0000256" key="16">
    <source>
        <dbReference type="ARBA" id="ARBA00023136"/>
    </source>
</evidence>
<feature type="transmembrane region" description="Helical" evidence="19">
    <location>
        <begin position="182"/>
        <end position="202"/>
    </location>
</feature>
<dbReference type="InterPro" id="IPR050175">
    <property type="entry name" value="Complex_I_Subunit_2"/>
</dbReference>
<dbReference type="PANTHER" id="PTHR46552">
    <property type="entry name" value="NADH-UBIQUINONE OXIDOREDUCTASE CHAIN 2"/>
    <property type="match status" value="1"/>
</dbReference>
<keyword evidence="16 19" id="KW-0472">Membrane</keyword>
<feature type="transmembrane region" description="Helical" evidence="19">
    <location>
        <begin position="55"/>
        <end position="75"/>
    </location>
</feature>
<evidence type="ECO:0000256" key="10">
    <source>
        <dbReference type="ARBA" id="ARBA00022967"/>
    </source>
</evidence>
<evidence type="ECO:0000256" key="1">
    <source>
        <dbReference type="ARBA" id="ARBA00003257"/>
    </source>
</evidence>
<comment type="subcellular location">
    <subcellularLocation>
        <location evidence="2">Mitochondrion inner membrane</location>
        <topology evidence="2">Multi-pass membrane protein</topology>
    </subcellularLocation>
</comment>
<keyword evidence="7" id="KW-0679">Respiratory chain</keyword>
<comment type="function">
    <text evidence="1">Core subunit of the mitochondrial membrane respiratory chain NADH dehydrogenase (Complex I) that is believed to belong to the minimal assembly required for catalysis. Complex I functions in the transfer of electrons from NADH to the respiratory chain. The immediate electron acceptor for the enzyme is believed to be ubiquinone.</text>
</comment>
<dbReference type="EMBL" id="MW199176">
    <property type="protein sequence ID" value="QPN54245.1"/>
    <property type="molecule type" value="Genomic_DNA"/>
</dbReference>
<reference evidence="21" key="1">
    <citation type="journal article" date="2020" name="Gene">
        <title>Structure, gene order, and nucleotide composition of mitochondrial genomes in parasitic lice from Amblycera.</title>
        <authorList>
            <person name="Sweet A.D."/>
            <person name="Johnson K.P."/>
            <person name="Cao Y."/>
            <person name="de Moya R.S."/>
            <person name="Skinner R.K."/>
            <person name="Tan M."/>
            <person name="Virrueta-Herrera S."/>
            <person name="Cameron S.L."/>
        </authorList>
    </citation>
    <scope>NUCLEOTIDE SEQUENCE</scope>
    <source>
        <strain evidence="21">Risp</strain>
    </source>
</reference>
<evidence type="ECO:0000256" key="11">
    <source>
        <dbReference type="ARBA" id="ARBA00022982"/>
    </source>
</evidence>
<proteinExistence type="inferred from homology"/>
<evidence type="ECO:0000256" key="15">
    <source>
        <dbReference type="ARBA" id="ARBA00023128"/>
    </source>
</evidence>
<dbReference type="InterPro" id="IPR001750">
    <property type="entry name" value="ND/Mrp_TM"/>
</dbReference>
<keyword evidence="6" id="KW-0813">Transport</keyword>
<evidence type="ECO:0000256" key="3">
    <source>
        <dbReference type="ARBA" id="ARBA00007012"/>
    </source>
</evidence>
<evidence type="ECO:0000256" key="18">
    <source>
        <dbReference type="ARBA" id="ARBA00049551"/>
    </source>
</evidence>
<keyword evidence="10" id="KW-1278">Translocase</keyword>
<comment type="catalytic activity">
    <reaction evidence="18">
        <text>a ubiquinone + NADH + 5 H(+)(in) = a ubiquinol + NAD(+) + 4 H(+)(out)</text>
        <dbReference type="Rhea" id="RHEA:29091"/>
        <dbReference type="Rhea" id="RHEA-COMP:9565"/>
        <dbReference type="Rhea" id="RHEA-COMP:9566"/>
        <dbReference type="ChEBI" id="CHEBI:15378"/>
        <dbReference type="ChEBI" id="CHEBI:16389"/>
        <dbReference type="ChEBI" id="CHEBI:17976"/>
        <dbReference type="ChEBI" id="CHEBI:57540"/>
        <dbReference type="ChEBI" id="CHEBI:57945"/>
        <dbReference type="EC" id="7.1.1.2"/>
    </reaction>
</comment>
<keyword evidence="12 19" id="KW-1133">Transmembrane helix</keyword>
<evidence type="ECO:0000256" key="13">
    <source>
        <dbReference type="ARBA" id="ARBA00023027"/>
    </source>
</evidence>
<dbReference type="EC" id="7.1.1.2" evidence="4"/>
<feature type="transmembrane region" description="Helical" evidence="19">
    <location>
        <begin position="262"/>
        <end position="287"/>
    </location>
</feature>
<geneLocation type="mitochondrion" evidence="21"/>
<evidence type="ECO:0000259" key="20">
    <source>
        <dbReference type="Pfam" id="PF00361"/>
    </source>
</evidence>
<dbReference type="GO" id="GO:0005743">
    <property type="term" value="C:mitochondrial inner membrane"/>
    <property type="evidence" value="ECO:0007669"/>
    <property type="project" value="UniProtKB-SubCell"/>
</dbReference>
<evidence type="ECO:0000256" key="14">
    <source>
        <dbReference type="ARBA" id="ARBA00023075"/>
    </source>
</evidence>
<evidence type="ECO:0000256" key="6">
    <source>
        <dbReference type="ARBA" id="ARBA00022448"/>
    </source>
</evidence>
<evidence type="ECO:0000256" key="7">
    <source>
        <dbReference type="ARBA" id="ARBA00022660"/>
    </source>
</evidence>
<accession>A0A7T1HEZ9</accession>
<evidence type="ECO:0000256" key="5">
    <source>
        <dbReference type="ARBA" id="ARBA00021008"/>
    </source>
</evidence>
<comment type="similarity">
    <text evidence="3">Belongs to the complex I subunit 2 family.</text>
</comment>
<feature type="transmembrane region" description="Helical" evidence="19">
    <location>
        <begin position="302"/>
        <end position="319"/>
    </location>
</feature>
<sequence>MNYTFFFFFFNILSAILVVSSHSWWMMWICLELNSFFFIPWLMEEKNSMMGSKSFMYFLIQALASFIFLFCNLLNFFFSPFLSSLAMMVKLGSFPFHFWVFDIVEMMDWNKFFFFSSFMKVSPWLILLTICPAQWELMFILPFSVIIALGGFEIWSLRLILTYSSIIHMSWVIMSCCLNKSLSIFYFFSYFISVFFVVDLLSKKKINSLKELSKILVTESSIFSLFFWTSILSFLSIPPFLGFYMKFFVLKSMIYQKLLIEALLITIFSIFPIYLYLKVFFVSFLFLKLENLDFSLNKSSKPNFLIFFFFIFLTLLIWMW</sequence>
<gene>
    <name evidence="21" type="primary">nad2</name>
</gene>
<feature type="transmembrane region" description="Helical" evidence="19">
    <location>
        <begin position="141"/>
        <end position="161"/>
    </location>
</feature>
<dbReference type="AlphaFoldDB" id="A0A7T1HEZ9"/>
<keyword evidence="15 21" id="KW-0496">Mitochondrion</keyword>
<keyword evidence="9" id="KW-0999">Mitochondrion inner membrane</keyword>
<evidence type="ECO:0000256" key="17">
    <source>
        <dbReference type="ARBA" id="ARBA00031028"/>
    </source>
</evidence>
<keyword evidence="14" id="KW-0830">Ubiquinone</keyword>
<dbReference type="PANTHER" id="PTHR46552:SF1">
    <property type="entry name" value="NADH-UBIQUINONE OXIDOREDUCTASE CHAIN 2"/>
    <property type="match status" value="1"/>
</dbReference>
<dbReference type="GO" id="GO:0008137">
    <property type="term" value="F:NADH dehydrogenase (ubiquinone) activity"/>
    <property type="evidence" value="ECO:0007669"/>
    <property type="project" value="UniProtKB-EC"/>
</dbReference>
<organism evidence="21">
    <name type="scientific">Ricinus sp. ADS-2020</name>
    <dbReference type="NCBI Taxonomy" id="2794903"/>
    <lineage>
        <taxon>Eukaryota</taxon>
        <taxon>Metazoa</taxon>
        <taxon>Ecdysozoa</taxon>
        <taxon>Arthropoda</taxon>
        <taxon>Hexapoda</taxon>
        <taxon>Insecta</taxon>
        <taxon>Pterygota</taxon>
        <taxon>Neoptera</taxon>
        <taxon>Paraneoptera</taxon>
        <taxon>Psocodea</taxon>
        <taxon>Troctomorpha</taxon>
        <taxon>Phthiraptera</taxon>
        <taxon>Amblycera</taxon>
        <taxon>Ricinidae</taxon>
        <taxon>Ricinus</taxon>
    </lineage>
</organism>
<feature type="transmembrane region" description="Helical" evidence="19">
    <location>
        <begin position="112"/>
        <end position="135"/>
    </location>
</feature>
<keyword evidence="8 19" id="KW-0812">Transmembrane</keyword>
<evidence type="ECO:0000256" key="19">
    <source>
        <dbReference type="SAM" id="Phobius"/>
    </source>
</evidence>
<protein>
    <recommendedName>
        <fullName evidence="5">NADH-ubiquinone oxidoreductase chain 2</fullName>
        <ecNumber evidence="4">7.1.1.2</ecNumber>
    </recommendedName>
    <alternativeName>
        <fullName evidence="17">NADH dehydrogenase subunit 2</fullName>
    </alternativeName>
</protein>
<dbReference type="GO" id="GO:0006120">
    <property type="term" value="P:mitochondrial electron transport, NADH to ubiquinone"/>
    <property type="evidence" value="ECO:0007669"/>
    <property type="project" value="TreeGrafter"/>
</dbReference>